<dbReference type="OrthoDB" id="3799348at2"/>
<feature type="compositionally biased region" description="Gly residues" evidence="1">
    <location>
        <begin position="328"/>
        <end position="337"/>
    </location>
</feature>
<feature type="chain" id="PRO_5009284190" evidence="2">
    <location>
        <begin position="34"/>
        <end position="709"/>
    </location>
</feature>
<feature type="compositionally biased region" description="Basic and acidic residues" evidence="1">
    <location>
        <begin position="313"/>
        <end position="326"/>
    </location>
</feature>
<keyword evidence="2" id="KW-0732">Signal</keyword>
<dbReference type="InterPro" id="IPR011050">
    <property type="entry name" value="Pectin_lyase_fold/virulence"/>
</dbReference>
<sequence>MRASTSKAARVRAGGLAIGLVAAVTASGAAAHAEPTPPVQPTPGTVTRTPGATPGTTPDTTPRATPGTTPGASASPSATAPGAGTDPAPSAAVPSEPSPADVGTVRPEDARAQAILVDREDQRIIQTRAVLAAMLQIGGVSSAYWKQPQIYGSAHGKTLVLPERDDPYTITDLAAAGGGKYFRRLSDGSYLLGIHVFVADGAELLLQSGSRPLVIRMGSGPGAFSSIVSFGGDIDLIGTARSPIRVTSWNVPDKGPDTAVEDGRAYIRAVGGKFKMEYAAVSHLGFWSGRTGGIALTGTDRPTSAVKHRSKAQRHEDKRLRLERNRNGQGGDGGGPGDVELGPAGGTASHLPAEELVSGSIQNSVITGNAYGLFVSGSNQTQVIGNRVHDSLVHGVLMHRFAKNATIENTTVTGSRGDGFVLSRATEKVRVVGCIAERNGRNGFTLNGQALADGPSASGESLVSYGDSSVSGSTARDNGRYGVELLGGRKLSVQGSRIVGGDMGIVVRAGAVDVRISGNTVTGQRRHGIALRDGVTGAAVGGNIVNGPVTGIYVRDSTTTIIGNTIQVAKVPKAHGISVLGGSEGTEVTSNTIRGAGTSAVHVSRSQGRVERADNNTDGWTDTSTLWMKAQRWIKPMNLVWAAVFLLVIISALRSREAGPSVRRGVHPYARQTRLEERLPQVLQRRIPRYGADTTPRSHNGASGEGALT</sequence>
<evidence type="ECO:0000313" key="5">
    <source>
        <dbReference type="Proteomes" id="UP000236723"/>
    </source>
</evidence>
<evidence type="ECO:0000313" key="4">
    <source>
        <dbReference type="EMBL" id="SEF52295.1"/>
    </source>
</evidence>
<dbReference type="InterPro" id="IPR039448">
    <property type="entry name" value="Beta_helix"/>
</dbReference>
<dbReference type="InterPro" id="IPR012334">
    <property type="entry name" value="Pectin_lyas_fold"/>
</dbReference>
<evidence type="ECO:0000256" key="1">
    <source>
        <dbReference type="SAM" id="MobiDB-lite"/>
    </source>
</evidence>
<dbReference type="RefSeq" id="WP_103935762.1">
    <property type="nucleotide sequence ID" value="NZ_FNVO01000001.1"/>
</dbReference>
<dbReference type="EMBL" id="FNVO01000001">
    <property type="protein sequence ID" value="SEF52295.1"/>
    <property type="molecule type" value="Genomic_DNA"/>
</dbReference>
<feature type="compositionally biased region" description="Low complexity" evidence="1">
    <location>
        <begin position="42"/>
        <end position="100"/>
    </location>
</feature>
<dbReference type="InterPro" id="IPR006626">
    <property type="entry name" value="PbH1"/>
</dbReference>
<dbReference type="SUPFAM" id="SSF51126">
    <property type="entry name" value="Pectin lyase-like"/>
    <property type="match status" value="1"/>
</dbReference>
<dbReference type="Pfam" id="PF13229">
    <property type="entry name" value="Beta_helix"/>
    <property type="match status" value="2"/>
</dbReference>
<evidence type="ECO:0000259" key="3">
    <source>
        <dbReference type="Pfam" id="PF13229"/>
    </source>
</evidence>
<accession>A0A1H5SP42</accession>
<proteinExistence type="predicted"/>
<protein>
    <submittedName>
        <fullName evidence="4">Right handed beta helix region</fullName>
    </submittedName>
</protein>
<reference evidence="5" key="1">
    <citation type="submission" date="2016-10" db="EMBL/GenBank/DDBJ databases">
        <authorList>
            <person name="Varghese N."/>
            <person name="Submissions S."/>
        </authorList>
    </citation>
    <scope>NUCLEOTIDE SEQUENCE [LARGE SCALE GENOMIC DNA]</scope>
    <source>
        <strain evidence="5">DSM 43163</strain>
    </source>
</reference>
<dbReference type="Proteomes" id="UP000236723">
    <property type="component" value="Unassembled WGS sequence"/>
</dbReference>
<feature type="domain" description="Right handed beta helix" evidence="3">
    <location>
        <begin position="360"/>
        <end position="449"/>
    </location>
</feature>
<keyword evidence="5" id="KW-1185">Reference proteome</keyword>
<dbReference type="Gene3D" id="2.160.20.10">
    <property type="entry name" value="Single-stranded right-handed beta-helix, Pectin lyase-like"/>
    <property type="match status" value="2"/>
</dbReference>
<dbReference type="AlphaFoldDB" id="A0A1H5SP42"/>
<feature type="region of interest" description="Disordered" evidence="1">
    <location>
        <begin position="688"/>
        <end position="709"/>
    </location>
</feature>
<name>A0A1H5SP42_9ACTN</name>
<feature type="region of interest" description="Disordered" evidence="1">
    <location>
        <begin position="26"/>
        <end position="107"/>
    </location>
</feature>
<gene>
    <name evidence="4" type="ORF">SAMN04489712_101300</name>
</gene>
<organism evidence="4 5">
    <name type="scientific">Thermomonospora echinospora</name>
    <dbReference type="NCBI Taxonomy" id="1992"/>
    <lineage>
        <taxon>Bacteria</taxon>
        <taxon>Bacillati</taxon>
        <taxon>Actinomycetota</taxon>
        <taxon>Actinomycetes</taxon>
        <taxon>Streptosporangiales</taxon>
        <taxon>Thermomonosporaceae</taxon>
        <taxon>Thermomonospora</taxon>
    </lineage>
</organism>
<feature type="domain" description="Right handed beta helix" evidence="3">
    <location>
        <begin position="466"/>
        <end position="611"/>
    </location>
</feature>
<dbReference type="SMART" id="SM00710">
    <property type="entry name" value="PbH1"/>
    <property type="match status" value="9"/>
</dbReference>
<feature type="region of interest" description="Disordered" evidence="1">
    <location>
        <begin position="298"/>
        <end position="350"/>
    </location>
</feature>
<feature type="signal peptide" evidence="2">
    <location>
        <begin position="1"/>
        <end position="33"/>
    </location>
</feature>
<evidence type="ECO:0000256" key="2">
    <source>
        <dbReference type="SAM" id="SignalP"/>
    </source>
</evidence>